<dbReference type="InterPro" id="IPR036322">
    <property type="entry name" value="WD40_repeat_dom_sf"/>
</dbReference>
<gene>
    <name evidence="2" type="ORF">ONZ51_g11427</name>
</gene>
<comment type="caution">
    <text evidence="2">The sequence shown here is derived from an EMBL/GenBank/DDBJ whole genome shotgun (WGS) entry which is preliminary data.</text>
</comment>
<feature type="region of interest" description="Disordered" evidence="1">
    <location>
        <begin position="311"/>
        <end position="352"/>
    </location>
</feature>
<dbReference type="AlphaFoldDB" id="A0AAD7X441"/>
<sequence length="502" mass="55553">MITQSDLQVIGFWAHSYPVECLSTTHGLLASGAHEEVRIWGQRSKEWYQDTELPLPSKTSYNRSLDVIVTSLHWIVQSTGKVQLVVTYLNHGVHIFDAMNWEHIRSVPIPGQIADSSVSADGKLIAISNVISGFDVYSLESDTALSAFGHTVTEYRKIPVLFIHNAAVLVGGNLQGDVHLWDVSSGRKLHSLIHAKGDQIFALAGFYDVEHDIFLIATGILRGSSGASVILWKAEESNNSDEAPQGVRALDVVDASCRYHLPQQATPVGIVKEEKPLANKSDLGLPAPSIRAPSVPRNSVLHITPIRPQQSVDRLKATSSPARITRSASRSSIVTKASISNHNDLPTSGSQRSCAALPVQEDINTSPSEDEGSSTEVRDLGSQLHCLLMTIKLPYLRRSLKPHTAWFGSEGMYKISYPPTLRNQHDVRVGDVFRHKTPNSIQLWLRETTEGGARWRAVRIGLRRSDGRYLSVTEKKYEPSWVCSEWCNKRICALKNEGMLHL</sequence>
<evidence type="ECO:0000313" key="3">
    <source>
        <dbReference type="Proteomes" id="UP001215151"/>
    </source>
</evidence>
<dbReference type="SUPFAM" id="SSF50978">
    <property type="entry name" value="WD40 repeat-like"/>
    <property type="match status" value="1"/>
</dbReference>
<dbReference type="EMBL" id="JAPEVG010000543">
    <property type="protein sequence ID" value="KAJ8457605.1"/>
    <property type="molecule type" value="Genomic_DNA"/>
</dbReference>
<accession>A0AAD7X441</accession>
<organism evidence="2 3">
    <name type="scientific">Trametes cubensis</name>
    <dbReference type="NCBI Taxonomy" id="1111947"/>
    <lineage>
        <taxon>Eukaryota</taxon>
        <taxon>Fungi</taxon>
        <taxon>Dikarya</taxon>
        <taxon>Basidiomycota</taxon>
        <taxon>Agaricomycotina</taxon>
        <taxon>Agaricomycetes</taxon>
        <taxon>Polyporales</taxon>
        <taxon>Polyporaceae</taxon>
        <taxon>Trametes</taxon>
    </lineage>
</organism>
<feature type="compositionally biased region" description="Low complexity" evidence="1">
    <location>
        <begin position="317"/>
        <end position="333"/>
    </location>
</feature>
<evidence type="ECO:0000313" key="2">
    <source>
        <dbReference type="EMBL" id="KAJ8457605.1"/>
    </source>
</evidence>
<evidence type="ECO:0008006" key="4">
    <source>
        <dbReference type="Google" id="ProtNLM"/>
    </source>
</evidence>
<evidence type="ECO:0000256" key="1">
    <source>
        <dbReference type="SAM" id="MobiDB-lite"/>
    </source>
</evidence>
<dbReference type="InterPro" id="IPR015943">
    <property type="entry name" value="WD40/YVTN_repeat-like_dom_sf"/>
</dbReference>
<dbReference type="Proteomes" id="UP001215151">
    <property type="component" value="Unassembled WGS sequence"/>
</dbReference>
<feature type="compositionally biased region" description="Polar residues" evidence="1">
    <location>
        <begin position="334"/>
        <end position="352"/>
    </location>
</feature>
<proteinExistence type="predicted"/>
<name>A0AAD7X441_9APHY</name>
<keyword evidence="3" id="KW-1185">Reference proteome</keyword>
<reference evidence="2" key="1">
    <citation type="submission" date="2022-11" db="EMBL/GenBank/DDBJ databases">
        <title>Genome Sequence of Cubamyces cubensis.</title>
        <authorList>
            <person name="Buettner E."/>
        </authorList>
    </citation>
    <scope>NUCLEOTIDE SEQUENCE</scope>
    <source>
        <strain evidence="2">MPL-01</strain>
    </source>
</reference>
<dbReference type="Gene3D" id="2.130.10.10">
    <property type="entry name" value="YVTN repeat-like/Quinoprotein amine dehydrogenase"/>
    <property type="match status" value="1"/>
</dbReference>
<protein>
    <recommendedName>
        <fullName evidence="4">WD40 repeat-like protein</fullName>
    </recommendedName>
</protein>